<dbReference type="AlphaFoldDB" id="A0A9E6TQ68"/>
<proteinExistence type="predicted"/>
<dbReference type="RefSeq" id="WP_186679039.1">
    <property type="nucleotide sequence ID" value="NZ_CP077093.1"/>
</dbReference>
<gene>
    <name evidence="1" type="ORF">HU752_019730</name>
</gene>
<evidence type="ECO:0000313" key="1">
    <source>
        <dbReference type="EMBL" id="QXI26186.1"/>
    </source>
</evidence>
<organism evidence="1 2">
    <name type="scientific">Pseudomonas vanderleydeniana</name>
    <dbReference type="NCBI Taxonomy" id="2745495"/>
    <lineage>
        <taxon>Bacteria</taxon>
        <taxon>Pseudomonadati</taxon>
        <taxon>Pseudomonadota</taxon>
        <taxon>Gammaproteobacteria</taxon>
        <taxon>Pseudomonadales</taxon>
        <taxon>Pseudomonadaceae</taxon>
        <taxon>Pseudomonas</taxon>
    </lineage>
</organism>
<dbReference type="Proteomes" id="UP000634530">
    <property type="component" value="Chromosome"/>
</dbReference>
<protein>
    <submittedName>
        <fullName evidence="1">Uncharacterized protein</fullName>
    </submittedName>
</protein>
<evidence type="ECO:0000313" key="2">
    <source>
        <dbReference type="Proteomes" id="UP000634530"/>
    </source>
</evidence>
<name>A0A9E6TQ68_9PSED</name>
<sequence length="74" mass="8595">MNRKIPSPLEIERASHEAFQALWEQGQFGGQRLGLAFYNHFRLHRLTDQSVLQGLYEADGERARALIARVFLIR</sequence>
<dbReference type="KEGG" id="pvw:HU752_019730"/>
<keyword evidence="2" id="KW-1185">Reference proteome</keyword>
<dbReference type="EMBL" id="CP077093">
    <property type="protein sequence ID" value="QXI26186.1"/>
    <property type="molecule type" value="Genomic_DNA"/>
</dbReference>
<accession>A0A9E6TQ68</accession>
<reference evidence="1 2" key="1">
    <citation type="journal article" date="2020" name="Microorganisms">
        <title>Reliable Identification of Environmental Pseudomonas Isolates Using the rpoD Gene.</title>
        <authorList>
            <consortium name="The Broad Institute Genome Sequencing Platform"/>
            <person name="Girard L."/>
            <person name="Lood C."/>
            <person name="Rokni-Zadeh H."/>
            <person name="van Noort V."/>
            <person name="Lavigne R."/>
            <person name="De Mot R."/>
        </authorList>
    </citation>
    <scope>NUCLEOTIDE SEQUENCE [LARGE SCALE GENOMIC DNA]</scope>
    <source>
        <strain evidence="1 2">RW8P3</strain>
    </source>
</reference>
<reference evidence="1 2" key="2">
    <citation type="journal article" date="2021" name="Microorganisms">
        <title>The Ever-Expanding Pseudomonas Genus: Description of 43 New Species and Partition of the Pseudomonas putida Group.</title>
        <authorList>
            <person name="Girard L."/>
            <person name="Lood C."/>
            <person name="Hofte M."/>
            <person name="Vandamme P."/>
            <person name="Rokni-Zadeh H."/>
            <person name="van Noort V."/>
            <person name="Lavigne R."/>
            <person name="De Mot R."/>
        </authorList>
    </citation>
    <scope>NUCLEOTIDE SEQUENCE [LARGE SCALE GENOMIC DNA]</scope>
    <source>
        <strain evidence="1 2">RW8P3</strain>
    </source>
</reference>